<dbReference type="Pfam" id="PF09278">
    <property type="entry name" value="MerR-DNA-bind"/>
    <property type="match status" value="1"/>
</dbReference>
<dbReference type="InterPro" id="IPR009061">
    <property type="entry name" value="DNA-bd_dom_put_sf"/>
</dbReference>
<evidence type="ECO:0000256" key="1">
    <source>
        <dbReference type="ARBA" id="ARBA00017146"/>
    </source>
</evidence>
<dbReference type="PANTHER" id="PTHR30204">
    <property type="entry name" value="REDOX-CYCLING DRUG-SENSING TRANSCRIPTIONAL ACTIVATOR SOXR"/>
    <property type="match status" value="1"/>
</dbReference>
<evidence type="ECO:0000259" key="12">
    <source>
        <dbReference type="PROSITE" id="PS50937"/>
    </source>
</evidence>
<evidence type="ECO:0000256" key="7">
    <source>
        <dbReference type="ARBA" id="ARBA00023125"/>
    </source>
</evidence>
<keyword evidence="8" id="KW-0010">Activator</keyword>
<sequence length="149" mass="16745">MDTTRIIRQAQALTIGQVARAAGVNVETIRFYQRRKLMDKPEKPLRGVRRYGRAAVDRVRFIKRAQQLGFTLEEVRGLLALQDGRSCGEARRLAAAKLESVEERIADLQRMRRVLKTLIGQCDTRRGQVACPIISTLSGVVNAEARLGE</sequence>
<comment type="caution">
    <text evidence="13">The sequence shown here is derived from an EMBL/GenBank/DDBJ whole genome shotgun (WGS) entry which is preliminary data.</text>
</comment>
<keyword evidence="2" id="KW-0475">Mercuric resistance</keyword>
<keyword evidence="14" id="KW-1185">Reference proteome</keyword>
<dbReference type="Pfam" id="PF00376">
    <property type="entry name" value="MerR"/>
    <property type="match status" value="1"/>
</dbReference>
<evidence type="ECO:0000256" key="5">
    <source>
        <dbReference type="ARBA" id="ARBA00022914"/>
    </source>
</evidence>
<dbReference type="GO" id="GO:0046689">
    <property type="term" value="P:response to mercury ion"/>
    <property type="evidence" value="ECO:0007669"/>
    <property type="project" value="UniProtKB-KW"/>
</dbReference>
<evidence type="ECO:0000256" key="9">
    <source>
        <dbReference type="ARBA" id="ARBA00023163"/>
    </source>
</evidence>
<accession>A0A5C7EYW1</accession>
<protein>
    <recommendedName>
        <fullName evidence="1">Mercuric resistance operon regulatory protein</fullName>
    </recommendedName>
</protein>
<feature type="coiled-coil region" evidence="11">
    <location>
        <begin position="91"/>
        <end position="118"/>
    </location>
</feature>
<evidence type="ECO:0000256" key="4">
    <source>
        <dbReference type="ARBA" id="ARBA00022723"/>
    </source>
</evidence>
<name>A0A5C7EYW1_9PROT</name>
<keyword evidence="11" id="KW-0175">Coiled coil</keyword>
<keyword evidence="5" id="KW-0476">Mercury</keyword>
<comment type="function">
    <text evidence="10">Mediates the mercuric-dependent induction of mercury resistance operon. In the absence of mercury MerR represses transcription by binding tightly to the mer operator region; when mercury is present the dimeric complex binds a single ion and becomes a potent transcriptional activator, while remaining bound to the mer site.</text>
</comment>
<keyword evidence="7" id="KW-0238">DNA-binding</keyword>
<reference evidence="13 14" key="1">
    <citation type="submission" date="2019-08" db="EMBL/GenBank/DDBJ databases">
        <title>Pelomicrobium methylotrophicum gen. nov., sp. nov. a moderately thermophilic, facultatively anaerobic, lithoautotrophic and methylotrophic bacterium isolated from a terrestrial mud volcano.</title>
        <authorList>
            <person name="Slobodkina G.B."/>
            <person name="Merkel A.Y."/>
            <person name="Slobodkin A.I."/>
        </authorList>
    </citation>
    <scope>NUCLEOTIDE SEQUENCE [LARGE SCALE GENOMIC DNA]</scope>
    <source>
        <strain evidence="13 14">SM250</strain>
    </source>
</reference>
<evidence type="ECO:0000313" key="13">
    <source>
        <dbReference type="EMBL" id="TXF12282.1"/>
    </source>
</evidence>
<dbReference type="PROSITE" id="PS50937">
    <property type="entry name" value="HTH_MERR_2"/>
    <property type="match status" value="1"/>
</dbReference>
<dbReference type="PANTHER" id="PTHR30204:SF69">
    <property type="entry name" value="MERR-FAMILY TRANSCRIPTIONAL REGULATOR"/>
    <property type="match status" value="1"/>
</dbReference>
<proteinExistence type="predicted"/>
<dbReference type="SUPFAM" id="SSF46955">
    <property type="entry name" value="Putative DNA-binding domain"/>
    <property type="match status" value="1"/>
</dbReference>
<dbReference type="Gene3D" id="1.10.1660.10">
    <property type="match status" value="1"/>
</dbReference>
<dbReference type="InterPro" id="IPR011794">
    <property type="entry name" value="MerR"/>
</dbReference>
<dbReference type="GO" id="GO:0003700">
    <property type="term" value="F:DNA-binding transcription factor activity"/>
    <property type="evidence" value="ECO:0007669"/>
    <property type="project" value="InterPro"/>
</dbReference>
<organism evidence="13 14">
    <name type="scientific">Pelomicrobium methylotrophicum</name>
    <dbReference type="NCBI Taxonomy" id="2602750"/>
    <lineage>
        <taxon>Bacteria</taxon>
        <taxon>Pseudomonadati</taxon>
        <taxon>Pseudomonadota</taxon>
        <taxon>Hydrogenophilia</taxon>
        <taxon>Hydrogenophilia incertae sedis</taxon>
        <taxon>Pelomicrobium</taxon>
    </lineage>
</organism>
<dbReference type="GO" id="GO:0045340">
    <property type="term" value="F:mercury ion binding"/>
    <property type="evidence" value="ECO:0007669"/>
    <property type="project" value="InterPro"/>
</dbReference>
<dbReference type="GO" id="GO:0003677">
    <property type="term" value="F:DNA binding"/>
    <property type="evidence" value="ECO:0007669"/>
    <property type="project" value="UniProtKB-KW"/>
</dbReference>
<evidence type="ECO:0000256" key="2">
    <source>
        <dbReference type="ARBA" id="ARBA00022466"/>
    </source>
</evidence>
<dbReference type="InParanoid" id="A0A5C7EYW1"/>
<dbReference type="InterPro" id="IPR000551">
    <property type="entry name" value="MerR-type_HTH_dom"/>
</dbReference>
<keyword evidence="3" id="KW-0678">Repressor</keyword>
<keyword evidence="6" id="KW-0805">Transcription regulation</keyword>
<evidence type="ECO:0000256" key="10">
    <source>
        <dbReference type="ARBA" id="ARBA00024874"/>
    </source>
</evidence>
<dbReference type="InterPro" id="IPR047057">
    <property type="entry name" value="MerR_fam"/>
</dbReference>
<gene>
    <name evidence="13" type="primary">merR</name>
    <name evidence="13" type="ORF">FR698_07095</name>
</gene>
<keyword evidence="9" id="KW-0804">Transcription</keyword>
<dbReference type="NCBIfam" id="TIGR02051">
    <property type="entry name" value="MerR"/>
    <property type="match status" value="1"/>
</dbReference>
<dbReference type="PRINTS" id="PR00040">
    <property type="entry name" value="HTHMERR"/>
</dbReference>
<dbReference type="SMART" id="SM00422">
    <property type="entry name" value="HTH_MERR"/>
    <property type="match status" value="1"/>
</dbReference>
<dbReference type="AlphaFoldDB" id="A0A5C7EYW1"/>
<dbReference type="OrthoDB" id="5297305at2"/>
<evidence type="ECO:0000256" key="8">
    <source>
        <dbReference type="ARBA" id="ARBA00023159"/>
    </source>
</evidence>
<dbReference type="RefSeq" id="WP_147799481.1">
    <property type="nucleotide sequence ID" value="NZ_VPFL01000007.1"/>
</dbReference>
<evidence type="ECO:0000256" key="6">
    <source>
        <dbReference type="ARBA" id="ARBA00023015"/>
    </source>
</evidence>
<evidence type="ECO:0000256" key="3">
    <source>
        <dbReference type="ARBA" id="ARBA00022491"/>
    </source>
</evidence>
<evidence type="ECO:0000256" key="11">
    <source>
        <dbReference type="SAM" id="Coils"/>
    </source>
</evidence>
<dbReference type="Proteomes" id="UP000321201">
    <property type="component" value="Unassembled WGS sequence"/>
</dbReference>
<keyword evidence="4" id="KW-0479">Metal-binding</keyword>
<dbReference type="InterPro" id="IPR015358">
    <property type="entry name" value="Tscrpt_reg_MerR_DNA-bd"/>
</dbReference>
<evidence type="ECO:0000313" key="14">
    <source>
        <dbReference type="Proteomes" id="UP000321201"/>
    </source>
</evidence>
<dbReference type="CDD" id="cd04783">
    <property type="entry name" value="HTH_MerR1"/>
    <property type="match status" value="1"/>
</dbReference>
<feature type="domain" description="HTH merR-type" evidence="12">
    <location>
        <begin position="12"/>
        <end position="81"/>
    </location>
</feature>
<dbReference type="EMBL" id="VPFL01000007">
    <property type="protein sequence ID" value="TXF12282.1"/>
    <property type="molecule type" value="Genomic_DNA"/>
</dbReference>